<name>A0A502GKN4_9GAMM</name>
<dbReference type="PROSITE" id="PS50112">
    <property type="entry name" value="PAS"/>
    <property type="match status" value="1"/>
</dbReference>
<dbReference type="InterPro" id="IPR001633">
    <property type="entry name" value="EAL_dom"/>
</dbReference>
<dbReference type="PROSITE" id="PS50887">
    <property type="entry name" value="GGDEF"/>
    <property type="match status" value="1"/>
</dbReference>
<dbReference type="InterPro" id="IPR000160">
    <property type="entry name" value="GGDEF_dom"/>
</dbReference>
<dbReference type="InterPro" id="IPR000014">
    <property type="entry name" value="PAS"/>
</dbReference>
<dbReference type="InterPro" id="IPR043128">
    <property type="entry name" value="Rev_trsase/Diguanyl_cyclase"/>
</dbReference>
<comment type="catalytic activity">
    <reaction evidence="3">
        <text>3',3'-c-di-GMP + H2O = 5'-phosphoguanylyl(3'-&gt;5')guanosine + H(+)</text>
        <dbReference type="Rhea" id="RHEA:24902"/>
        <dbReference type="ChEBI" id="CHEBI:15377"/>
        <dbReference type="ChEBI" id="CHEBI:15378"/>
        <dbReference type="ChEBI" id="CHEBI:58754"/>
        <dbReference type="ChEBI" id="CHEBI:58805"/>
        <dbReference type="EC" id="3.1.4.52"/>
    </reaction>
</comment>
<comment type="caution">
    <text evidence="7">The sequence shown here is derived from an EMBL/GenBank/DDBJ whole genome shotgun (WGS) entry which is preliminary data.</text>
</comment>
<dbReference type="NCBIfam" id="TIGR00254">
    <property type="entry name" value="GGDEF"/>
    <property type="match status" value="1"/>
</dbReference>
<evidence type="ECO:0000259" key="4">
    <source>
        <dbReference type="PROSITE" id="PS50112"/>
    </source>
</evidence>
<dbReference type="OrthoDB" id="9804951at2"/>
<dbReference type="SMART" id="SM00052">
    <property type="entry name" value="EAL"/>
    <property type="match status" value="1"/>
</dbReference>
<dbReference type="SMART" id="SM00267">
    <property type="entry name" value="GGDEF"/>
    <property type="match status" value="1"/>
</dbReference>
<evidence type="ECO:0000256" key="2">
    <source>
        <dbReference type="ARBA" id="ARBA00022636"/>
    </source>
</evidence>
<dbReference type="InterPro" id="IPR035919">
    <property type="entry name" value="EAL_sf"/>
</dbReference>
<accession>A0A502GKN4</accession>
<sequence>MTDSQDDSILYLHFGTPRPYWRLGSDSNALELSAEKGVVNVAVSLTGYQAARIRELTGITSCFTLDVSLFGTPLCLYLVGRKVENKVWAGTASDFEDTASVAHDLEVGLTFAEQVVSEANSVIVIIDQEGKVHRFNRLSEEYTGLREEDVIGRSAYDLFMSMEEGIASRQNINGFFQKEQSYEVERWINTVKGQRLFLFRNKFVHSGSGKQQKFLICSGSDITDERMAQERLRVLANTDLITGLANRNALQELLRTALEERGDHQVGLIYLDLDNFKKVNDAYGHMFGDRLLKEVAHAIQGCLKETETLARLGGDEFIILSHNTSVEALEAISQQILGRLKAPFRIGLIEVYTGCSSGIAVCPQHGTDSESLIRNADTAMYVAKETGKSAHCVFSPEMNKKVAEYMWLDTNLRKALEEQQLMLYYQPKITANGEVLSVEALLRWRSPERGIIQPQDFIPYAEESGLIAPLGKWVIETATQQAAEWQRKGLNLRIAVNLSGRQLNNSSLVTDFTEAMQKSGMKNCLLDFELTESCLVEDEKAAVTMINQLHKLGAEVHLDDFGTGYSSLSQLARIPLDCIKLDQSFVRGINHNTVSQALVRAIVAVARTLQLTVIAEGVETREEEQLIDEIGVDSKQGFLFAKPMPAEELEHWLVQKAIASPGSLDTVTQ</sequence>
<feature type="domain" description="EAL" evidence="5">
    <location>
        <begin position="405"/>
        <end position="657"/>
    </location>
</feature>
<dbReference type="Pfam" id="PF00563">
    <property type="entry name" value="EAL"/>
    <property type="match status" value="1"/>
</dbReference>
<dbReference type="NCBIfam" id="TIGR00229">
    <property type="entry name" value="sensory_box"/>
    <property type="match status" value="1"/>
</dbReference>
<dbReference type="PANTHER" id="PTHR44757:SF11">
    <property type="entry name" value="CYCLIC DI-GMP PHOSPHODIESTERASE PDER"/>
    <property type="match status" value="1"/>
</dbReference>
<keyword evidence="8" id="KW-1185">Reference proteome</keyword>
<dbReference type="CDD" id="cd00130">
    <property type="entry name" value="PAS"/>
    <property type="match status" value="1"/>
</dbReference>
<dbReference type="Gene3D" id="3.30.450.20">
    <property type="entry name" value="PAS domain"/>
    <property type="match status" value="1"/>
</dbReference>
<dbReference type="GO" id="GO:0071111">
    <property type="term" value="F:cyclic-guanylate-specific phosphodiesterase activity"/>
    <property type="evidence" value="ECO:0007669"/>
    <property type="project" value="UniProtKB-EC"/>
</dbReference>
<dbReference type="Gene3D" id="3.30.70.270">
    <property type="match status" value="1"/>
</dbReference>
<feature type="domain" description="PAS" evidence="4">
    <location>
        <begin position="113"/>
        <end position="179"/>
    </location>
</feature>
<dbReference type="FunFam" id="3.20.20.450:FF:000001">
    <property type="entry name" value="Cyclic di-GMP phosphodiesterase yahA"/>
    <property type="match status" value="1"/>
</dbReference>
<dbReference type="AlphaFoldDB" id="A0A502GKN4"/>
<dbReference type="Pfam" id="PF00990">
    <property type="entry name" value="GGDEF"/>
    <property type="match status" value="1"/>
</dbReference>
<dbReference type="SUPFAM" id="SSF141868">
    <property type="entry name" value="EAL domain-like"/>
    <property type="match status" value="1"/>
</dbReference>
<dbReference type="Gene3D" id="3.20.20.450">
    <property type="entry name" value="EAL domain"/>
    <property type="match status" value="1"/>
</dbReference>
<organism evidence="7 8">
    <name type="scientific">Ewingella americana</name>
    <dbReference type="NCBI Taxonomy" id="41202"/>
    <lineage>
        <taxon>Bacteria</taxon>
        <taxon>Pseudomonadati</taxon>
        <taxon>Pseudomonadota</taxon>
        <taxon>Gammaproteobacteria</taxon>
        <taxon>Enterobacterales</taxon>
        <taxon>Yersiniaceae</taxon>
        <taxon>Ewingella</taxon>
    </lineage>
</organism>
<dbReference type="SMART" id="SM00091">
    <property type="entry name" value="PAS"/>
    <property type="match status" value="1"/>
</dbReference>
<evidence type="ECO:0000256" key="1">
    <source>
        <dbReference type="ARBA" id="ARBA00012282"/>
    </source>
</evidence>
<dbReference type="PROSITE" id="PS50883">
    <property type="entry name" value="EAL"/>
    <property type="match status" value="1"/>
</dbReference>
<dbReference type="NCBIfam" id="NF007474">
    <property type="entry name" value="PRK10060.1"/>
    <property type="match status" value="1"/>
</dbReference>
<dbReference type="EC" id="3.1.4.52" evidence="1"/>
<dbReference type="CDD" id="cd01949">
    <property type="entry name" value="GGDEF"/>
    <property type="match status" value="1"/>
</dbReference>
<evidence type="ECO:0000259" key="6">
    <source>
        <dbReference type="PROSITE" id="PS50887"/>
    </source>
</evidence>
<evidence type="ECO:0000313" key="7">
    <source>
        <dbReference type="EMBL" id="TPG61546.1"/>
    </source>
</evidence>
<evidence type="ECO:0000313" key="8">
    <source>
        <dbReference type="Proteomes" id="UP000317663"/>
    </source>
</evidence>
<dbReference type="SUPFAM" id="SSF55785">
    <property type="entry name" value="PYP-like sensor domain (PAS domain)"/>
    <property type="match status" value="1"/>
</dbReference>
<gene>
    <name evidence="7" type="ORF">EAH77_12965</name>
</gene>
<keyword evidence="2" id="KW-0973">c-di-GMP</keyword>
<dbReference type="Pfam" id="PF00989">
    <property type="entry name" value="PAS"/>
    <property type="match status" value="1"/>
</dbReference>
<dbReference type="InterPro" id="IPR013767">
    <property type="entry name" value="PAS_fold"/>
</dbReference>
<dbReference type="RefSeq" id="WP_140473224.1">
    <property type="nucleotide sequence ID" value="NZ_RCZD01000006.1"/>
</dbReference>
<protein>
    <recommendedName>
        <fullName evidence="1">cyclic-guanylate-specific phosphodiesterase</fullName>
        <ecNumber evidence="1">3.1.4.52</ecNumber>
    </recommendedName>
</protein>
<dbReference type="InterPro" id="IPR035965">
    <property type="entry name" value="PAS-like_dom_sf"/>
</dbReference>
<proteinExistence type="predicted"/>
<evidence type="ECO:0000256" key="3">
    <source>
        <dbReference type="ARBA" id="ARBA00034290"/>
    </source>
</evidence>
<dbReference type="PANTHER" id="PTHR44757">
    <property type="entry name" value="DIGUANYLATE CYCLASE DGCP"/>
    <property type="match status" value="1"/>
</dbReference>
<dbReference type="SUPFAM" id="SSF55073">
    <property type="entry name" value="Nucleotide cyclase"/>
    <property type="match status" value="1"/>
</dbReference>
<dbReference type="GO" id="GO:0006355">
    <property type="term" value="P:regulation of DNA-templated transcription"/>
    <property type="evidence" value="ECO:0007669"/>
    <property type="project" value="InterPro"/>
</dbReference>
<dbReference type="Proteomes" id="UP000317663">
    <property type="component" value="Unassembled WGS sequence"/>
</dbReference>
<evidence type="ECO:0000259" key="5">
    <source>
        <dbReference type="PROSITE" id="PS50883"/>
    </source>
</evidence>
<reference evidence="7 8" key="1">
    <citation type="journal article" date="2019" name="Environ. Microbiol.">
        <title>Species interactions and distinct microbial communities in high Arctic permafrost affected cryosols are associated with the CH4 and CO2 gas fluxes.</title>
        <authorList>
            <person name="Altshuler I."/>
            <person name="Hamel J."/>
            <person name="Turney S."/>
            <person name="Magnuson E."/>
            <person name="Levesque R."/>
            <person name="Greer C."/>
            <person name="Whyte L.G."/>
        </authorList>
    </citation>
    <scope>NUCLEOTIDE SEQUENCE [LARGE SCALE GENOMIC DNA]</scope>
    <source>
        <strain evidence="7 8">E4</strain>
    </source>
</reference>
<dbReference type="InterPro" id="IPR029787">
    <property type="entry name" value="Nucleotide_cyclase"/>
</dbReference>
<dbReference type="EMBL" id="RCZD01000006">
    <property type="protein sequence ID" value="TPG61546.1"/>
    <property type="molecule type" value="Genomic_DNA"/>
</dbReference>
<feature type="domain" description="GGDEF" evidence="6">
    <location>
        <begin position="264"/>
        <end position="396"/>
    </location>
</feature>
<dbReference type="CDD" id="cd01948">
    <property type="entry name" value="EAL"/>
    <property type="match status" value="1"/>
</dbReference>
<dbReference type="InterPro" id="IPR052155">
    <property type="entry name" value="Biofilm_reg_signaling"/>
</dbReference>